<dbReference type="InterPro" id="IPR008816">
    <property type="entry name" value="Gly_zipper_2TM_dom"/>
</dbReference>
<feature type="signal peptide" evidence="1">
    <location>
        <begin position="1"/>
        <end position="28"/>
    </location>
</feature>
<evidence type="ECO:0000313" key="4">
    <source>
        <dbReference type="Proteomes" id="UP000321548"/>
    </source>
</evidence>
<reference evidence="3 4" key="1">
    <citation type="submission" date="2019-06" db="EMBL/GenBank/DDBJ databases">
        <title>Quisquiliibacterium sp. nov., isolated from a maize field.</title>
        <authorList>
            <person name="Lin S.-Y."/>
            <person name="Tsai C.-F."/>
            <person name="Young C.-C."/>
        </authorList>
    </citation>
    <scope>NUCLEOTIDE SEQUENCE [LARGE SCALE GENOMIC DNA]</scope>
    <source>
        <strain evidence="3 4">CC-CFT501</strain>
    </source>
</reference>
<dbReference type="Pfam" id="PF05433">
    <property type="entry name" value="Rick_17kDa_Anti"/>
    <property type="match status" value="1"/>
</dbReference>
<feature type="chain" id="PRO_5023136185" evidence="1">
    <location>
        <begin position="29"/>
        <end position="84"/>
    </location>
</feature>
<keyword evidence="1" id="KW-0732">Signal</keyword>
<gene>
    <name evidence="3" type="ORF">FHP08_14900</name>
</gene>
<dbReference type="EMBL" id="VDUY01000006">
    <property type="protein sequence ID" value="TXL64224.1"/>
    <property type="molecule type" value="Genomic_DNA"/>
</dbReference>
<organism evidence="3 4">
    <name type="scientific">Zeimonas arvi</name>
    <dbReference type="NCBI Taxonomy" id="2498847"/>
    <lineage>
        <taxon>Bacteria</taxon>
        <taxon>Pseudomonadati</taxon>
        <taxon>Pseudomonadota</taxon>
        <taxon>Betaproteobacteria</taxon>
        <taxon>Burkholderiales</taxon>
        <taxon>Burkholderiaceae</taxon>
        <taxon>Zeimonas</taxon>
    </lineage>
</organism>
<evidence type="ECO:0000313" key="3">
    <source>
        <dbReference type="EMBL" id="TXL64224.1"/>
    </source>
</evidence>
<dbReference type="RefSeq" id="WP_147705285.1">
    <property type="nucleotide sequence ID" value="NZ_VDUY01000006.1"/>
</dbReference>
<dbReference type="GO" id="GO:0019867">
    <property type="term" value="C:outer membrane"/>
    <property type="evidence" value="ECO:0007669"/>
    <property type="project" value="InterPro"/>
</dbReference>
<dbReference type="Proteomes" id="UP000321548">
    <property type="component" value="Unassembled WGS sequence"/>
</dbReference>
<dbReference type="AlphaFoldDB" id="A0A5C8NTS8"/>
<sequence>MNARNTELRPKGLRALALAGAASIALMAGGCATWDNMSSADKGTAAGAVVGGVVGNSVGGGVLGTVGGAAVGGVIGREVGKRND</sequence>
<evidence type="ECO:0000259" key="2">
    <source>
        <dbReference type="Pfam" id="PF05433"/>
    </source>
</evidence>
<accession>A0A5C8NTS8</accession>
<dbReference type="PROSITE" id="PS51257">
    <property type="entry name" value="PROKAR_LIPOPROTEIN"/>
    <property type="match status" value="1"/>
</dbReference>
<keyword evidence="4" id="KW-1185">Reference proteome</keyword>
<comment type="caution">
    <text evidence="3">The sequence shown here is derived from an EMBL/GenBank/DDBJ whole genome shotgun (WGS) entry which is preliminary data.</text>
</comment>
<protein>
    <submittedName>
        <fullName evidence="3">Glycine zipper 2TM domain-containing protein</fullName>
    </submittedName>
</protein>
<evidence type="ECO:0000256" key="1">
    <source>
        <dbReference type="SAM" id="SignalP"/>
    </source>
</evidence>
<proteinExistence type="predicted"/>
<name>A0A5C8NTS8_9BURK</name>
<feature type="domain" description="Glycine zipper 2TM" evidence="2">
    <location>
        <begin position="43"/>
        <end position="80"/>
    </location>
</feature>